<dbReference type="OrthoDB" id="9948292at2"/>
<dbReference type="RefSeq" id="WP_160959672.1">
    <property type="nucleotide sequence ID" value="NZ_WVUD01000007.1"/>
</dbReference>
<protein>
    <submittedName>
        <fullName evidence="1">Uncharacterized protein</fullName>
    </submittedName>
</protein>
<proteinExistence type="predicted"/>
<dbReference type="AlphaFoldDB" id="A0A7C9N011"/>
<sequence>MYYNKVLNIYGLSVEVFSYATLTDTFTQQSELKEFKLPLPELLVVQPDKFSDISEKESDSLASLDGWVEEDEYEY</sequence>
<gene>
    <name evidence="1" type="ORF">GTA51_06560</name>
</gene>
<reference evidence="1 2" key="1">
    <citation type="submission" date="2020-01" db="EMBL/GenBank/DDBJ databases">
        <title>Genome sequence of Desulfovibrio aerotolerans DSM 16695(T).</title>
        <authorList>
            <person name="Karnachuk O."/>
            <person name="Avakyan M."/>
            <person name="Mardanov A."/>
            <person name="Kadnikov V."/>
            <person name="Ravin N."/>
        </authorList>
    </citation>
    <scope>NUCLEOTIDE SEQUENCE [LARGE SCALE GENOMIC DNA]</scope>
    <source>
        <strain evidence="1 2">DSM 16695</strain>
    </source>
</reference>
<organism evidence="1 2">
    <name type="scientific">Solidesulfovibrio aerotolerans</name>
    <dbReference type="NCBI Taxonomy" id="295255"/>
    <lineage>
        <taxon>Bacteria</taxon>
        <taxon>Pseudomonadati</taxon>
        <taxon>Thermodesulfobacteriota</taxon>
        <taxon>Desulfovibrionia</taxon>
        <taxon>Desulfovibrionales</taxon>
        <taxon>Desulfovibrionaceae</taxon>
        <taxon>Solidesulfovibrio</taxon>
    </lineage>
</organism>
<accession>A0A7C9N011</accession>
<name>A0A7C9N011_9BACT</name>
<evidence type="ECO:0000313" key="2">
    <source>
        <dbReference type="Proteomes" id="UP000482487"/>
    </source>
</evidence>
<comment type="caution">
    <text evidence="1">The sequence shown here is derived from an EMBL/GenBank/DDBJ whole genome shotgun (WGS) entry which is preliminary data.</text>
</comment>
<keyword evidence="2" id="KW-1185">Reference proteome</keyword>
<evidence type="ECO:0000313" key="1">
    <source>
        <dbReference type="EMBL" id="MYL82797.1"/>
    </source>
</evidence>
<dbReference type="EMBL" id="WVUD01000007">
    <property type="protein sequence ID" value="MYL82797.1"/>
    <property type="molecule type" value="Genomic_DNA"/>
</dbReference>
<dbReference type="Proteomes" id="UP000482487">
    <property type="component" value="Unassembled WGS sequence"/>
</dbReference>